<feature type="coiled-coil region" evidence="9">
    <location>
        <begin position="174"/>
        <end position="229"/>
    </location>
</feature>
<dbReference type="EC" id="2.7.13.3" evidence="2"/>
<keyword evidence="6" id="KW-0418">Kinase</keyword>
<accession>A0A267MHG2</accession>
<evidence type="ECO:0000256" key="1">
    <source>
        <dbReference type="ARBA" id="ARBA00000085"/>
    </source>
</evidence>
<dbReference type="InterPro" id="IPR036097">
    <property type="entry name" value="HisK_dim/P_sf"/>
</dbReference>
<dbReference type="Gene3D" id="3.30.450.20">
    <property type="entry name" value="PAS domain"/>
    <property type="match status" value="1"/>
</dbReference>
<evidence type="ECO:0000256" key="9">
    <source>
        <dbReference type="SAM" id="Coils"/>
    </source>
</evidence>
<dbReference type="Gene3D" id="3.30.565.10">
    <property type="entry name" value="Histidine kinase-like ATPase, C-terminal domain"/>
    <property type="match status" value="1"/>
</dbReference>
<dbReference type="SMART" id="SM00387">
    <property type="entry name" value="HATPase_c"/>
    <property type="match status" value="1"/>
</dbReference>
<dbReference type="CDD" id="cd16922">
    <property type="entry name" value="HATPase_EvgS-ArcB-TorS-like"/>
    <property type="match status" value="1"/>
</dbReference>
<dbReference type="InterPro" id="IPR029016">
    <property type="entry name" value="GAF-like_dom_sf"/>
</dbReference>
<dbReference type="FunFam" id="3.30.565.10:FF:000037">
    <property type="entry name" value="Hybrid sensor histidine kinase/response regulator"/>
    <property type="match status" value="1"/>
</dbReference>
<evidence type="ECO:0000256" key="4">
    <source>
        <dbReference type="ARBA" id="ARBA00022679"/>
    </source>
</evidence>
<dbReference type="GO" id="GO:0000155">
    <property type="term" value="F:phosphorelay sensor kinase activity"/>
    <property type="evidence" value="ECO:0007669"/>
    <property type="project" value="InterPro"/>
</dbReference>
<keyword evidence="5" id="KW-0547">Nucleotide-binding</keyword>
<dbReference type="Pfam" id="PF13426">
    <property type="entry name" value="PAS_9"/>
    <property type="match status" value="1"/>
</dbReference>
<dbReference type="Pfam" id="PF01590">
    <property type="entry name" value="GAF"/>
    <property type="match status" value="1"/>
</dbReference>
<dbReference type="InterPro" id="IPR000014">
    <property type="entry name" value="PAS"/>
</dbReference>
<dbReference type="SUPFAM" id="SSF55781">
    <property type="entry name" value="GAF domain-like"/>
    <property type="match status" value="1"/>
</dbReference>
<evidence type="ECO:0000313" key="13">
    <source>
        <dbReference type="Proteomes" id="UP000216024"/>
    </source>
</evidence>
<dbReference type="InterPro" id="IPR003661">
    <property type="entry name" value="HisK_dim/P_dom"/>
</dbReference>
<evidence type="ECO:0000256" key="6">
    <source>
        <dbReference type="ARBA" id="ARBA00022777"/>
    </source>
</evidence>
<keyword evidence="7" id="KW-0067">ATP-binding</keyword>
<dbReference type="Proteomes" id="UP000216024">
    <property type="component" value="Unassembled WGS sequence"/>
</dbReference>
<dbReference type="SUPFAM" id="SSF55874">
    <property type="entry name" value="ATPase domain of HSP90 chaperone/DNA topoisomerase II/histidine kinase"/>
    <property type="match status" value="1"/>
</dbReference>
<dbReference type="InterPro" id="IPR000700">
    <property type="entry name" value="PAS-assoc_C"/>
</dbReference>
<keyword evidence="8" id="KW-0902">Two-component regulatory system</keyword>
<dbReference type="GO" id="GO:0009927">
    <property type="term" value="F:histidine phosphotransfer kinase activity"/>
    <property type="evidence" value="ECO:0007669"/>
    <property type="project" value="TreeGrafter"/>
</dbReference>
<sequence length="620" mass="71197">MFSENGYDFIDMNAVIKASQTISTEIELDKLLERLLRIIVENSGAEKGYFIMKSEGKFLIECELNNEHISVMKSIPLEECQDISQSIVHYVIKTRENIVLDHASNDQLFSADPYIVKKQSKSILCMPMICRGNLIGIGYLENNLSIGVFTKNHIEVLKILSSQAAISIENAIMYKKIKEINQNLEKTVEKRTNDLKDTVKKLKEEINERKRAELELKESQERYRLLVELLPDSVFVHINSKVVFVNKAGTKLFGAKKSKELIGKSIKDFIYEDCHDTFNERANKIQNNKSFLPFCEYKMIKFDGTIVNLEVASTLFPCNGKQMILSVARDITERKQSERLRKSVKDKDRLLKEAIEYDRIKTQFITNISHELRTPLNVMLGAIQMFHLLLNEKSSKNNTYKMITYSDMMKQNCYRLIRLVNNLIDITKIDTGYFQLNLKKCNIVKIIEDITLSVAEYVKDKDINLIFDTDVEEKIMPCDLDKMERILLNLLSNAIKFTYKNGSISVNLKDKGKSLAISVKDTGIGISKDKQDIIFDRFIQIDKSLSRNQEGSGIGLSLVKSFVELQGGTISLKSKLGYGSEFIIEFPNQELVENPLKEIAICHVNNNKEHIQIEFSDIYF</sequence>
<evidence type="ECO:0000313" key="12">
    <source>
        <dbReference type="EMBL" id="PAB58368.1"/>
    </source>
</evidence>
<organism evidence="12 13">
    <name type="scientific">Anaeromicrobium sediminis</name>
    <dbReference type="NCBI Taxonomy" id="1478221"/>
    <lineage>
        <taxon>Bacteria</taxon>
        <taxon>Bacillati</taxon>
        <taxon>Bacillota</taxon>
        <taxon>Clostridia</taxon>
        <taxon>Peptostreptococcales</taxon>
        <taxon>Thermotaleaceae</taxon>
        <taxon>Anaeromicrobium</taxon>
    </lineage>
</organism>
<dbReference type="SMART" id="SM00091">
    <property type="entry name" value="PAS"/>
    <property type="match status" value="1"/>
</dbReference>
<dbReference type="PROSITE" id="PS50113">
    <property type="entry name" value="PAC"/>
    <property type="match status" value="1"/>
</dbReference>
<dbReference type="Pfam" id="PF00512">
    <property type="entry name" value="HisKA"/>
    <property type="match status" value="1"/>
</dbReference>
<dbReference type="PANTHER" id="PTHR43047:SF72">
    <property type="entry name" value="OSMOSENSING HISTIDINE PROTEIN KINASE SLN1"/>
    <property type="match status" value="1"/>
</dbReference>
<dbReference type="InterPro" id="IPR036890">
    <property type="entry name" value="HATPase_C_sf"/>
</dbReference>
<dbReference type="PRINTS" id="PR00344">
    <property type="entry name" value="BCTRLSENSOR"/>
</dbReference>
<dbReference type="EMBL" id="NIBG01000016">
    <property type="protein sequence ID" value="PAB58368.1"/>
    <property type="molecule type" value="Genomic_DNA"/>
</dbReference>
<dbReference type="SMART" id="SM00388">
    <property type="entry name" value="HisKA"/>
    <property type="match status" value="1"/>
</dbReference>
<evidence type="ECO:0000256" key="2">
    <source>
        <dbReference type="ARBA" id="ARBA00012438"/>
    </source>
</evidence>
<protein>
    <recommendedName>
        <fullName evidence="2">histidine kinase</fullName>
        <ecNumber evidence="2">2.7.13.3</ecNumber>
    </recommendedName>
</protein>
<evidence type="ECO:0000259" key="10">
    <source>
        <dbReference type="PROSITE" id="PS50109"/>
    </source>
</evidence>
<comment type="catalytic activity">
    <reaction evidence="1">
        <text>ATP + protein L-histidine = ADP + protein N-phospho-L-histidine.</text>
        <dbReference type="EC" id="2.7.13.3"/>
    </reaction>
</comment>
<keyword evidence="4" id="KW-0808">Transferase</keyword>
<proteinExistence type="predicted"/>
<dbReference type="Gene3D" id="3.30.450.40">
    <property type="match status" value="1"/>
</dbReference>
<dbReference type="InterPro" id="IPR003018">
    <property type="entry name" value="GAF"/>
</dbReference>
<keyword evidence="9" id="KW-0175">Coiled coil</keyword>
<dbReference type="PROSITE" id="PS50109">
    <property type="entry name" value="HIS_KIN"/>
    <property type="match status" value="1"/>
</dbReference>
<dbReference type="SUPFAM" id="SSF47384">
    <property type="entry name" value="Homodimeric domain of signal transducing histidine kinase"/>
    <property type="match status" value="1"/>
</dbReference>
<feature type="domain" description="PAC" evidence="11">
    <location>
        <begin position="293"/>
        <end position="343"/>
    </location>
</feature>
<dbReference type="GO" id="GO:0005524">
    <property type="term" value="F:ATP binding"/>
    <property type="evidence" value="ECO:0007669"/>
    <property type="project" value="UniProtKB-KW"/>
</dbReference>
<dbReference type="SUPFAM" id="SSF55785">
    <property type="entry name" value="PYP-like sensor domain (PAS domain)"/>
    <property type="match status" value="1"/>
</dbReference>
<evidence type="ECO:0000259" key="11">
    <source>
        <dbReference type="PROSITE" id="PS50113"/>
    </source>
</evidence>
<dbReference type="PANTHER" id="PTHR43047">
    <property type="entry name" value="TWO-COMPONENT HISTIDINE PROTEIN KINASE"/>
    <property type="match status" value="1"/>
</dbReference>
<dbReference type="CDD" id="cd00130">
    <property type="entry name" value="PAS"/>
    <property type="match status" value="1"/>
</dbReference>
<dbReference type="InterPro" id="IPR003594">
    <property type="entry name" value="HATPase_dom"/>
</dbReference>
<comment type="caution">
    <text evidence="12">The sequence shown here is derived from an EMBL/GenBank/DDBJ whole genome shotgun (WGS) entry which is preliminary data.</text>
</comment>
<dbReference type="RefSeq" id="WP_095134670.1">
    <property type="nucleotide sequence ID" value="NZ_NIBG01000016.1"/>
</dbReference>
<dbReference type="CDD" id="cd00082">
    <property type="entry name" value="HisKA"/>
    <property type="match status" value="1"/>
</dbReference>
<evidence type="ECO:0000256" key="7">
    <source>
        <dbReference type="ARBA" id="ARBA00022840"/>
    </source>
</evidence>
<dbReference type="InterPro" id="IPR005467">
    <property type="entry name" value="His_kinase_dom"/>
</dbReference>
<dbReference type="AlphaFoldDB" id="A0A267MHG2"/>
<keyword evidence="3" id="KW-0597">Phosphoprotein</keyword>
<dbReference type="Pfam" id="PF02518">
    <property type="entry name" value="HATPase_c"/>
    <property type="match status" value="1"/>
</dbReference>
<dbReference type="InterPro" id="IPR035965">
    <property type="entry name" value="PAS-like_dom_sf"/>
</dbReference>
<evidence type="ECO:0000256" key="5">
    <source>
        <dbReference type="ARBA" id="ARBA00022741"/>
    </source>
</evidence>
<evidence type="ECO:0000256" key="8">
    <source>
        <dbReference type="ARBA" id="ARBA00023012"/>
    </source>
</evidence>
<evidence type="ECO:0000256" key="3">
    <source>
        <dbReference type="ARBA" id="ARBA00022553"/>
    </source>
</evidence>
<dbReference type="SMART" id="SM00065">
    <property type="entry name" value="GAF"/>
    <property type="match status" value="1"/>
</dbReference>
<gene>
    <name evidence="12" type="ORF">CCE28_15635</name>
</gene>
<dbReference type="InterPro" id="IPR004358">
    <property type="entry name" value="Sig_transdc_His_kin-like_C"/>
</dbReference>
<dbReference type="NCBIfam" id="TIGR00229">
    <property type="entry name" value="sensory_box"/>
    <property type="match status" value="1"/>
</dbReference>
<dbReference type="OrthoDB" id="9813394at2"/>
<feature type="domain" description="Histidine kinase" evidence="10">
    <location>
        <begin position="367"/>
        <end position="590"/>
    </location>
</feature>
<dbReference type="GO" id="GO:0005886">
    <property type="term" value="C:plasma membrane"/>
    <property type="evidence" value="ECO:0007669"/>
    <property type="project" value="TreeGrafter"/>
</dbReference>
<reference evidence="12 13" key="1">
    <citation type="submission" date="2017-06" db="EMBL/GenBank/DDBJ databases">
        <title>Draft genome sequence of anaerobic fermentative bacterium Anaeromicrobium sediminis DY2726D isolated from West Pacific Ocean sediments.</title>
        <authorList>
            <person name="Zeng X."/>
        </authorList>
    </citation>
    <scope>NUCLEOTIDE SEQUENCE [LARGE SCALE GENOMIC DNA]</scope>
    <source>
        <strain evidence="12 13">DY2726D</strain>
    </source>
</reference>
<keyword evidence="13" id="KW-1185">Reference proteome</keyword>
<name>A0A267MHG2_9FIRM</name>
<dbReference type="Gene3D" id="1.10.287.130">
    <property type="match status" value="1"/>
</dbReference>